<dbReference type="InterPro" id="IPR036928">
    <property type="entry name" value="AS_sf"/>
</dbReference>
<proteinExistence type="predicted"/>
<organism evidence="3 4">
    <name type="scientific">Microdochium trichocladiopsis</name>
    <dbReference type="NCBI Taxonomy" id="1682393"/>
    <lineage>
        <taxon>Eukaryota</taxon>
        <taxon>Fungi</taxon>
        <taxon>Dikarya</taxon>
        <taxon>Ascomycota</taxon>
        <taxon>Pezizomycotina</taxon>
        <taxon>Sordariomycetes</taxon>
        <taxon>Xylariomycetidae</taxon>
        <taxon>Xylariales</taxon>
        <taxon>Microdochiaceae</taxon>
        <taxon>Microdochium</taxon>
    </lineage>
</organism>
<dbReference type="Gene3D" id="3.90.1300.10">
    <property type="entry name" value="Amidase signature (AS) domain"/>
    <property type="match status" value="1"/>
</dbReference>
<reference evidence="3" key="1">
    <citation type="journal article" date="2021" name="Nat. Commun.">
        <title>Genetic determinants of endophytism in the Arabidopsis root mycobiome.</title>
        <authorList>
            <person name="Mesny F."/>
            <person name="Miyauchi S."/>
            <person name="Thiergart T."/>
            <person name="Pickel B."/>
            <person name="Atanasova L."/>
            <person name="Karlsson M."/>
            <person name="Huettel B."/>
            <person name="Barry K.W."/>
            <person name="Haridas S."/>
            <person name="Chen C."/>
            <person name="Bauer D."/>
            <person name="Andreopoulos W."/>
            <person name="Pangilinan J."/>
            <person name="LaButti K."/>
            <person name="Riley R."/>
            <person name="Lipzen A."/>
            <person name="Clum A."/>
            <person name="Drula E."/>
            <person name="Henrissat B."/>
            <person name="Kohler A."/>
            <person name="Grigoriev I.V."/>
            <person name="Martin F.M."/>
            <person name="Hacquard S."/>
        </authorList>
    </citation>
    <scope>NUCLEOTIDE SEQUENCE</scope>
    <source>
        <strain evidence="3">MPI-CAGE-CH-0230</strain>
    </source>
</reference>
<dbReference type="EMBL" id="JAGTJQ010000003">
    <property type="protein sequence ID" value="KAH7034606.1"/>
    <property type="molecule type" value="Genomic_DNA"/>
</dbReference>
<feature type="domain" description="Amidase" evidence="2">
    <location>
        <begin position="27"/>
        <end position="421"/>
    </location>
</feature>
<dbReference type="Pfam" id="PF01425">
    <property type="entry name" value="Amidase"/>
    <property type="match status" value="1"/>
</dbReference>
<dbReference type="InterPro" id="IPR023631">
    <property type="entry name" value="Amidase_dom"/>
</dbReference>
<comment type="caution">
    <text evidence="3">The sequence shown here is derived from an EMBL/GenBank/DDBJ whole genome shotgun (WGS) entry which is preliminary data.</text>
</comment>
<dbReference type="Proteomes" id="UP000756346">
    <property type="component" value="Unassembled WGS sequence"/>
</dbReference>
<name>A0A9P9BW13_9PEZI</name>
<dbReference type="RefSeq" id="XP_046014699.1">
    <property type="nucleotide sequence ID" value="XM_046162172.1"/>
</dbReference>
<accession>A0A9P9BW13</accession>
<dbReference type="SUPFAM" id="SSF75304">
    <property type="entry name" value="Amidase signature (AS) enzymes"/>
    <property type="match status" value="1"/>
</dbReference>
<evidence type="ECO:0000313" key="4">
    <source>
        <dbReference type="Proteomes" id="UP000756346"/>
    </source>
</evidence>
<dbReference type="PANTHER" id="PTHR42678:SF2">
    <property type="entry name" value="AMIDASE FAMILY PROTEIN (AFU_ORTHOLOGUE AFUA_6G14410)"/>
    <property type="match status" value="1"/>
</dbReference>
<evidence type="ECO:0000256" key="1">
    <source>
        <dbReference type="SAM" id="MobiDB-lite"/>
    </source>
</evidence>
<evidence type="ECO:0000259" key="2">
    <source>
        <dbReference type="Pfam" id="PF01425"/>
    </source>
</evidence>
<gene>
    <name evidence="3" type="ORF">B0I36DRAFT_420897</name>
</gene>
<protein>
    <submittedName>
        <fullName evidence="3">Amidase</fullName>
    </submittedName>
</protein>
<sequence>MEPYRLTASEVLSKVKGGSLTVEAYAQSLLSRIQERDATVKAWAYLDPEQVLAQAKQLDQIPPEKRGPLHGVSVAVKDVIHTKDMPTQYNSAIYEGFAAGVDAGCIQILRNAGALLLGKTTTTEFAATTVGPKTCNPHDPSRTPGGSSSGSGAAVGDFQAAVGLGTQTGGSTIRPGSFNGIYAMKPTWNSITREGLKIYSLLFDTLGLYARSVEDLDLLANVFAVADDESPDNNSPSFEVKGAKFAMLKTMVWSNAGPGTIAAMEKAAGLLRQHGAEVEEIELPPNFDEAPQWHRTVLHSEGRVSFLPDYQTDKDKLDGFLTGHVDNEHKITRRQQLAAWDGLATLRPKIDEIAGRYAAIVTPSVPDEAPLGQKSTGSACFNSIWTAFHTPVVNVPGFQGEHGMPIGLSLVGPRYEDRRLLRVAKAVGSVFEKEGGWTRQL</sequence>
<feature type="region of interest" description="Disordered" evidence="1">
    <location>
        <begin position="129"/>
        <end position="152"/>
    </location>
</feature>
<keyword evidence="4" id="KW-1185">Reference proteome</keyword>
<evidence type="ECO:0000313" key="3">
    <source>
        <dbReference type="EMBL" id="KAH7034606.1"/>
    </source>
</evidence>
<dbReference type="PANTHER" id="PTHR42678">
    <property type="entry name" value="AMIDASE"/>
    <property type="match status" value="1"/>
</dbReference>
<dbReference type="OrthoDB" id="6428749at2759"/>
<dbReference type="AlphaFoldDB" id="A0A9P9BW13"/>
<dbReference type="GeneID" id="70191718"/>